<proteinExistence type="predicted"/>
<dbReference type="InterPro" id="IPR000182">
    <property type="entry name" value="GNAT_dom"/>
</dbReference>
<dbReference type="InterPro" id="IPR036979">
    <property type="entry name" value="CM_dom_sf"/>
</dbReference>
<evidence type="ECO:0000313" key="3">
    <source>
        <dbReference type="Proteomes" id="UP001142400"/>
    </source>
</evidence>
<keyword evidence="2" id="KW-0012">Acyltransferase</keyword>
<dbReference type="EMBL" id="JANIIC010000025">
    <property type="protein sequence ID" value="MCQ8831573.1"/>
    <property type="molecule type" value="Genomic_DNA"/>
</dbReference>
<feature type="domain" description="N-acetyltransferase" evidence="1">
    <location>
        <begin position="116"/>
        <end position="267"/>
    </location>
</feature>
<dbReference type="RefSeq" id="WP_257632475.1">
    <property type="nucleotide sequence ID" value="NZ_JANIIC010000025.1"/>
</dbReference>
<keyword evidence="3" id="KW-1185">Reference proteome</keyword>
<keyword evidence="2" id="KW-0808">Transferase</keyword>
<comment type="caution">
    <text evidence="2">The sequence shown here is derived from an EMBL/GenBank/DDBJ whole genome shotgun (WGS) entry which is preliminary data.</text>
</comment>
<dbReference type="Gene3D" id="1.20.59.10">
    <property type="entry name" value="Chorismate mutase"/>
    <property type="match status" value="1"/>
</dbReference>
<name>A0A9X2LXD9_STRMQ</name>
<sequence>MTEVSFSAVEEQRALIAGMDRTIAALMRQRAGAARRLGELRTAMGWPRSELAWENEALRRYRAELGPLGVRLGLLVLEMVRDSSDVRPDLPAHGKDLAVSRSSRGGRMEQEVDAALGLRQARVSDHRMIVGRVQQWWSDSRTPDQARELSLLLPRLFLQFFSGTSLVLEDDADIRAFLIGFYAADNDEEAYIHFVGVDPTLRGQGLARRLYTEFLRRAAGAGRREVRAITSPGNTGSIAFHQAMGFTLEPGDREVDGLPVCVDYDGPGQDRVCFYRKIVPDRVCLPVVR</sequence>
<dbReference type="InterPro" id="IPR036263">
    <property type="entry name" value="Chorismate_II_sf"/>
</dbReference>
<dbReference type="EC" id="2.3.1.-" evidence="2"/>
<dbReference type="InterPro" id="IPR016181">
    <property type="entry name" value="Acyl_CoA_acyltransferase"/>
</dbReference>
<dbReference type="SMART" id="SM00830">
    <property type="entry name" value="CM_2"/>
    <property type="match status" value="1"/>
</dbReference>
<dbReference type="Pfam" id="PF00583">
    <property type="entry name" value="Acetyltransf_1"/>
    <property type="match status" value="1"/>
</dbReference>
<organism evidence="2 3">
    <name type="scientific">Streptomyces malaysiensis subsp. samsunensis</name>
    <dbReference type="NCBI Taxonomy" id="459658"/>
    <lineage>
        <taxon>Bacteria</taxon>
        <taxon>Bacillati</taxon>
        <taxon>Actinomycetota</taxon>
        <taxon>Actinomycetes</taxon>
        <taxon>Kitasatosporales</taxon>
        <taxon>Streptomycetaceae</taxon>
        <taxon>Streptomyces</taxon>
        <taxon>Streptomyces violaceusniger group</taxon>
    </lineage>
</organism>
<evidence type="ECO:0000313" key="2">
    <source>
        <dbReference type="EMBL" id="MCQ8831573.1"/>
    </source>
</evidence>
<dbReference type="InterPro" id="IPR002701">
    <property type="entry name" value="CM_II_prokaryot"/>
</dbReference>
<reference evidence="2" key="1">
    <citation type="submission" date="2022-06" db="EMBL/GenBank/DDBJ databases">
        <title>WGS of actinobacteria.</title>
        <authorList>
            <person name="Thawai C."/>
        </authorList>
    </citation>
    <scope>NUCLEOTIDE SEQUENCE</scope>
    <source>
        <strain evidence="2">DSM 42010</strain>
    </source>
</reference>
<dbReference type="GO" id="GO:0016747">
    <property type="term" value="F:acyltransferase activity, transferring groups other than amino-acyl groups"/>
    <property type="evidence" value="ECO:0007669"/>
    <property type="project" value="InterPro"/>
</dbReference>
<dbReference type="PROSITE" id="PS51186">
    <property type="entry name" value="GNAT"/>
    <property type="match status" value="1"/>
</dbReference>
<dbReference type="GO" id="GO:0046417">
    <property type="term" value="P:chorismate metabolic process"/>
    <property type="evidence" value="ECO:0007669"/>
    <property type="project" value="InterPro"/>
</dbReference>
<dbReference type="AlphaFoldDB" id="A0A9X2LXD9"/>
<protein>
    <submittedName>
        <fullName evidence="2">GNAT family N-acetyltransferase</fullName>
        <ecNumber evidence="2">2.3.1.-</ecNumber>
    </submittedName>
</protein>
<dbReference type="CDD" id="cd04301">
    <property type="entry name" value="NAT_SF"/>
    <property type="match status" value="1"/>
</dbReference>
<dbReference type="Gene3D" id="3.40.630.30">
    <property type="match status" value="1"/>
</dbReference>
<evidence type="ECO:0000259" key="1">
    <source>
        <dbReference type="PROSITE" id="PS51186"/>
    </source>
</evidence>
<dbReference type="GO" id="GO:0004106">
    <property type="term" value="F:chorismate mutase activity"/>
    <property type="evidence" value="ECO:0007669"/>
    <property type="project" value="InterPro"/>
</dbReference>
<dbReference type="Proteomes" id="UP001142400">
    <property type="component" value="Unassembled WGS sequence"/>
</dbReference>
<dbReference type="SUPFAM" id="SSF55729">
    <property type="entry name" value="Acyl-CoA N-acyltransferases (Nat)"/>
    <property type="match status" value="1"/>
</dbReference>
<gene>
    <name evidence="2" type="ORF">NQU54_21485</name>
</gene>
<dbReference type="SUPFAM" id="SSF48600">
    <property type="entry name" value="Chorismate mutase II"/>
    <property type="match status" value="1"/>
</dbReference>
<accession>A0A9X2LXD9</accession>